<sequence>MAAIDDSAFPPLPGNPQMVAHLGQAAPPNPGTQSGSSVRFQKLSPLQLRALTPQQRSDYDARLEGYQMFQGQPPPPPPPQQQERHLTVAASQFQQQQQIPVQMQQQQQIPVQMQQQQQQQQIQIQMQQQQQQQQIQMQQQMQQQMQIQMQQELQQQQAVWDCYPPGTSYFTPDPFVDKLIAYDHEEMPPTFGLVLVTGWQDWWGNVEWADAYKNLADCVTRCLVGSNRRVSEGLTPERCRSAFYIYPFQQLHVTVATLCSFKDPAATLMTESAGLVREKLTDACFGVVTSAPPGAWSKGGLVRLKAKGLKISNDAVVLEWKEVDGSEGGVASLRQSVDKLFSESCSPEYQNNDIIRTSLEAYPKIPTIIHTTFARFGRGALHIDRDQAESFLRSPAALALLDKIPTIECGGMHLVEEKRPYMGGGAGAEAGGVVARASFWEGQGARRNAGRVKGGEEDGWEKRVWRGFEMVKDLKQQFMGGLISKDQYNSKVPDCLREFRID</sequence>
<evidence type="ECO:0000313" key="3">
    <source>
        <dbReference type="Proteomes" id="UP001165060"/>
    </source>
</evidence>
<dbReference type="EMBL" id="BRYB01000954">
    <property type="protein sequence ID" value="GMI40788.1"/>
    <property type="molecule type" value="Genomic_DNA"/>
</dbReference>
<keyword evidence="3" id="KW-1185">Reference proteome</keyword>
<organism evidence="2 3">
    <name type="scientific">Tetraparma gracilis</name>
    <dbReference type="NCBI Taxonomy" id="2962635"/>
    <lineage>
        <taxon>Eukaryota</taxon>
        <taxon>Sar</taxon>
        <taxon>Stramenopiles</taxon>
        <taxon>Ochrophyta</taxon>
        <taxon>Bolidophyceae</taxon>
        <taxon>Parmales</taxon>
        <taxon>Triparmaceae</taxon>
        <taxon>Tetraparma</taxon>
    </lineage>
</organism>
<evidence type="ECO:0000313" key="2">
    <source>
        <dbReference type="EMBL" id="GMI40788.1"/>
    </source>
</evidence>
<protein>
    <submittedName>
        <fullName evidence="2">Uncharacterized protein</fullName>
    </submittedName>
</protein>
<evidence type="ECO:0000256" key="1">
    <source>
        <dbReference type="SAM" id="MobiDB-lite"/>
    </source>
</evidence>
<accession>A0ABQ6N5N4</accession>
<comment type="caution">
    <text evidence="2">The sequence shown here is derived from an EMBL/GenBank/DDBJ whole genome shotgun (WGS) entry which is preliminary data.</text>
</comment>
<proteinExistence type="predicted"/>
<reference evidence="2 3" key="1">
    <citation type="journal article" date="2023" name="Commun. Biol.">
        <title>Genome analysis of Parmales, the sister group of diatoms, reveals the evolutionary specialization of diatoms from phago-mixotrophs to photoautotrophs.</title>
        <authorList>
            <person name="Ban H."/>
            <person name="Sato S."/>
            <person name="Yoshikawa S."/>
            <person name="Yamada K."/>
            <person name="Nakamura Y."/>
            <person name="Ichinomiya M."/>
            <person name="Sato N."/>
            <person name="Blanc-Mathieu R."/>
            <person name="Endo H."/>
            <person name="Kuwata A."/>
            <person name="Ogata H."/>
        </authorList>
    </citation>
    <scope>NUCLEOTIDE SEQUENCE [LARGE SCALE GENOMIC DNA]</scope>
</reference>
<gene>
    <name evidence="2" type="ORF">TeGR_g7442</name>
</gene>
<dbReference type="Proteomes" id="UP001165060">
    <property type="component" value="Unassembled WGS sequence"/>
</dbReference>
<feature type="region of interest" description="Disordered" evidence="1">
    <location>
        <begin position="1"/>
        <end position="55"/>
    </location>
</feature>
<name>A0ABQ6N5N4_9STRA</name>